<evidence type="ECO:0000256" key="5">
    <source>
        <dbReference type="ARBA" id="ARBA00022679"/>
    </source>
</evidence>
<evidence type="ECO:0000259" key="14">
    <source>
        <dbReference type="Pfam" id="PF01507"/>
    </source>
</evidence>
<dbReference type="GO" id="GO:0006747">
    <property type="term" value="P:FAD biosynthetic process"/>
    <property type="evidence" value="ECO:0007669"/>
    <property type="project" value="TreeGrafter"/>
</dbReference>
<dbReference type="Proteomes" id="UP000018144">
    <property type="component" value="Unassembled WGS sequence"/>
</dbReference>
<dbReference type="InterPro" id="IPR014729">
    <property type="entry name" value="Rossmann-like_a/b/a_fold"/>
</dbReference>
<evidence type="ECO:0000256" key="7">
    <source>
        <dbReference type="ARBA" id="ARBA00022741"/>
    </source>
</evidence>
<evidence type="ECO:0000256" key="8">
    <source>
        <dbReference type="ARBA" id="ARBA00022827"/>
    </source>
</evidence>
<evidence type="ECO:0000256" key="12">
    <source>
        <dbReference type="ARBA" id="ARBA00049494"/>
    </source>
</evidence>
<dbReference type="Pfam" id="PF01507">
    <property type="entry name" value="PAPS_reduct"/>
    <property type="match status" value="1"/>
</dbReference>
<evidence type="ECO:0000256" key="2">
    <source>
        <dbReference type="ARBA" id="ARBA00012393"/>
    </source>
</evidence>
<dbReference type="CDD" id="cd23948">
    <property type="entry name" value="FAD_synthase"/>
    <property type="match status" value="1"/>
</dbReference>
<dbReference type="InterPro" id="IPR002500">
    <property type="entry name" value="PAPS_reduct_dom"/>
</dbReference>
<protein>
    <recommendedName>
        <fullName evidence="2">FAD synthase</fullName>
        <ecNumber evidence="2">2.7.7.2</ecNumber>
    </recommendedName>
    <alternativeName>
        <fullName evidence="10">FAD pyrophosphorylase</fullName>
    </alternativeName>
    <alternativeName>
        <fullName evidence="11">FMN adenylyltransferase</fullName>
    </alternativeName>
</protein>
<dbReference type="PANTHER" id="PTHR23293:SF9">
    <property type="entry name" value="FAD SYNTHASE"/>
    <property type="match status" value="1"/>
</dbReference>
<keyword evidence="16" id="KW-1185">Reference proteome</keyword>
<keyword evidence="5" id="KW-0808">Transferase</keyword>
<evidence type="ECO:0000256" key="6">
    <source>
        <dbReference type="ARBA" id="ARBA00022695"/>
    </source>
</evidence>
<dbReference type="Gene3D" id="3.40.50.620">
    <property type="entry name" value="HUPs"/>
    <property type="match status" value="1"/>
</dbReference>
<feature type="domain" description="Phosphoadenosine phosphosulphate reductase" evidence="14">
    <location>
        <begin position="89"/>
        <end position="249"/>
    </location>
</feature>
<dbReference type="EMBL" id="HF935853">
    <property type="protein sequence ID" value="CCX13577.1"/>
    <property type="molecule type" value="Genomic_DNA"/>
</dbReference>
<keyword evidence="3" id="KW-0285">Flavoprotein</keyword>
<dbReference type="SUPFAM" id="SSF52402">
    <property type="entry name" value="Adenine nucleotide alpha hydrolases-like"/>
    <property type="match status" value="1"/>
</dbReference>
<evidence type="ECO:0000313" key="15">
    <source>
        <dbReference type="EMBL" id="CCX13577.1"/>
    </source>
</evidence>
<evidence type="ECO:0000256" key="4">
    <source>
        <dbReference type="ARBA" id="ARBA00022643"/>
    </source>
</evidence>
<keyword evidence="6" id="KW-0548">Nucleotidyltransferase</keyword>
<accession>U4LL15</accession>
<reference evidence="15 16" key="1">
    <citation type="journal article" date="2013" name="PLoS Genet.">
        <title>The genome and development-dependent transcriptomes of Pyronema confluens: a window into fungal evolution.</title>
        <authorList>
            <person name="Traeger S."/>
            <person name="Altegoer F."/>
            <person name="Freitag M."/>
            <person name="Gabaldon T."/>
            <person name="Kempken F."/>
            <person name="Kumar A."/>
            <person name="Marcet-Houben M."/>
            <person name="Poggeler S."/>
            <person name="Stajich J.E."/>
            <person name="Nowrousian M."/>
        </authorList>
    </citation>
    <scope>NUCLEOTIDE SEQUENCE [LARGE SCALE GENOMIC DNA]</scope>
    <source>
        <strain evidence="16">CBS 100304</strain>
        <tissue evidence="15">Vegetative mycelium</tissue>
    </source>
</reference>
<dbReference type="EC" id="2.7.7.2" evidence="2"/>
<evidence type="ECO:0000256" key="3">
    <source>
        <dbReference type="ARBA" id="ARBA00022630"/>
    </source>
</evidence>
<comment type="catalytic activity">
    <reaction evidence="12">
        <text>FMN + ATP + H(+) = FAD + diphosphate</text>
        <dbReference type="Rhea" id="RHEA:17237"/>
        <dbReference type="ChEBI" id="CHEBI:15378"/>
        <dbReference type="ChEBI" id="CHEBI:30616"/>
        <dbReference type="ChEBI" id="CHEBI:33019"/>
        <dbReference type="ChEBI" id="CHEBI:57692"/>
        <dbReference type="ChEBI" id="CHEBI:58210"/>
        <dbReference type="EC" id="2.7.7.2"/>
    </reaction>
</comment>
<evidence type="ECO:0000256" key="11">
    <source>
        <dbReference type="ARBA" id="ARBA00031871"/>
    </source>
</evidence>
<dbReference type="AlphaFoldDB" id="U4LL15"/>
<keyword evidence="8" id="KW-0274">FAD</keyword>
<dbReference type="STRING" id="1076935.U4LL15"/>
<keyword evidence="4" id="KW-0288">FMN</keyword>
<organism evidence="15 16">
    <name type="scientific">Pyronema omphalodes (strain CBS 100304)</name>
    <name type="common">Pyronema confluens</name>
    <dbReference type="NCBI Taxonomy" id="1076935"/>
    <lineage>
        <taxon>Eukaryota</taxon>
        <taxon>Fungi</taxon>
        <taxon>Dikarya</taxon>
        <taxon>Ascomycota</taxon>
        <taxon>Pezizomycotina</taxon>
        <taxon>Pezizomycetes</taxon>
        <taxon>Pezizales</taxon>
        <taxon>Pyronemataceae</taxon>
        <taxon>Pyronema</taxon>
    </lineage>
</organism>
<gene>
    <name evidence="15" type="ORF">PCON_13170</name>
</gene>
<comment type="pathway">
    <text evidence="1">Cofactor biosynthesis; FAD biosynthesis; FAD from FMN: step 1/1.</text>
</comment>
<dbReference type="GO" id="GO:0003919">
    <property type="term" value="F:FMN adenylyltransferase activity"/>
    <property type="evidence" value="ECO:0007669"/>
    <property type="project" value="UniProtKB-EC"/>
</dbReference>
<evidence type="ECO:0000313" key="16">
    <source>
        <dbReference type="Proteomes" id="UP000018144"/>
    </source>
</evidence>
<dbReference type="Pfam" id="PF12298">
    <property type="entry name" value="Bot1p"/>
    <property type="match status" value="1"/>
</dbReference>
<dbReference type="eggNOG" id="KOG2644">
    <property type="taxonomic scope" value="Eukaryota"/>
</dbReference>
<dbReference type="OrthoDB" id="270728at2759"/>
<evidence type="ECO:0000256" key="1">
    <source>
        <dbReference type="ARBA" id="ARBA00004726"/>
    </source>
</evidence>
<dbReference type="PANTHER" id="PTHR23293">
    <property type="entry name" value="FAD SYNTHETASE-RELATED FMN ADENYLYLTRANSFERASE"/>
    <property type="match status" value="1"/>
</dbReference>
<sequence length="614" mass="69911">MTSLETSTNGDVHQANCHDVIAAAKEAINTPLSAIPPTLPQICQQLHTKIRAFLDAPPKSEAHERTQNHTRESLKVVEKALTDYTFDELAISYNGGKDCLVLLLLFLCALHERPPTAKKIHSVYVMSAYPFTEVDEFVNISVREYSLDLHRYALPMKDAFATYLAENKKGDEEGIKAIFVGTRRTDPHGEKLHHFDRTDHGWPDFMRIQPVIDWCYQDVWTFLRELEVEYCSLYDLGYTSLGGLTDTEPNPKLLDPSSTDSVKRYRPAYELLKDEDERLGRNKRTSRVAVAIRTPVRVVPVRALSNTSTARARESDNQGQDDEQEGSDKPDLNKIARDGFKAWIRGPGNSFRKPLYDGTNYLSSYDLESGERKERDSFRDRPFPLNPFFRSHPVLSEELKNHIHELVTVRGRSVRSVSARLGVSLERVGAVVRLKEVEKKWIEEGKPVATYLTKALHTMLKVTPLSDKESKQSRQEFHEGLQDMVSHPFSHRQAFIPVSESRTFTRADAGHEFGLPPTEEAVPHPDLVKITKERALGLDDSVRLQLQIARDNAAVKELKKEEERKKKLNTPAKVVERGRFVWRLQKAETGKVGFRYGIPHMDRKKGQVKIPTSV</sequence>
<keyword evidence="9" id="KW-0067">ATP-binding</keyword>
<dbReference type="FunFam" id="3.40.50.620:FF:000187">
    <property type="entry name" value="Probable FAD synthetase"/>
    <property type="match status" value="1"/>
</dbReference>
<feature type="region of interest" description="Disordered" evidence="13">
    <location>
        <begin position="303"/>
        <end position="333"/>
    </location>
</feature>
<name>U4LL15_PYROM</name>
<dbReference type="GO" id="GO:0005524">
    <property type="term" value="F:ATP binding"/>
    <property type="evidence" value="ECO:0007669"/>
    <property type="project" value="UniProtKB-KW"/>
</dbReference>
<evidence type="ECO:0000256" key="9">
    <source>
        <dbReference type="ARBA" id="ARBA00022840"/>
    </source>
</evidence>
<proteinExistence type="predicted"/>
<evidence type="ECO:0000256" key="13">
    <source>
        <dbReference type="SAM" id="MobiDB-lite"/>
    </source>
</evidence>
<evidence type="ECO:0000256" key="10">
    <source>
        <dbReference type="ARBA" id="ARBA00031145"/>
    </source>
</evidence>
<keyword evidence="7" id="KW-0547">Nucleotide-binding</keyword>